<evidence type="ECO:0000256" key="1">
    <source>
        <dbReference type="ARBA" id="ARBA00022741"/>
    </source>
</evidence>
<organism evidence="6 7">
    <name type="scientific">Selenomonas dianae</name>
    <dbReference type="NCBI Taxonomy" id="135079"/>
    <lineage>
        <taxon>Bacteria</taxon>
        <taxon>Bacillati</taxon>
        <taxon>Bacillota</taxon>
        <taxon>Negativicutes</taxon>
        <taxon>Selenomonadales</taxon>
        <taxon>Selenomonadaceae</taxon>
        <taxon>Selenomonas</taxon>
    </lineage>
</organism>
<dbReference type="SUPFAM" id="SSF52540">
    <property type="entry name" value="P-loop containing nucleoside triphosphate hydrolases"/>
    <property type="match status" value="1"/>
</dbReference>
<dbReference type="Gene3D" id="3.40.50.300">
    <property type="entry name" value="P-loop containing nucleotide triphosphate hydrolases"/>
    <property type="match status" value="1"/>
</dbReference>
<dbReference type="Pfam" id="PF00004">
    <property type="entry name" value="AAA"/>
    <property type="match status" value="1"/>
</dbReference>
<dbReference type="InterPro" id="IPR003959">
    <property type="entry name" value="ATPase_AAA_core"/>
</dbReference>
<dbReference type="SMART" id="SM00382">
    <property type="entry name" value="AAA"/>
    <property type="match status" value="1"/>
</dbReference>
<gene>
    <name evidence="6" type="ORF">GCM10008919_04390</name>
</gene>
<dbReference type="InterPro" id="IPR027417">
    <property type="entry name" value="P-loop_NTPase"/>
</dbReference>
<evidence type="ECO:0000256" key="2">
    <source>
        <dbReference type="ARBA" id="ARBA00022840"/>
    </source>
</evidence>
<dbReference type="PANTHER" id="PTHR42960">
    <property type="entry name" value="YCF46 PROTEIN"/>
    <property type="match status" value="1"/>
</dbReference>
<keyword evidence="2" id="KW-0067">ATP-binding</keyword>
<sequence>MNDQPIFRRELEQYMDAYLPILYVDTLENGKVQDILAELAAQKGRGIIKWSLHSGYEDAGAGLRYSSPLSGALDTVLLDKNFARKILVLEDVAGELESPAIVSRLRCIAERIADGTMDDCTVVLISPLGTIPRALEPYITLMSMDFLSPEKIREHILHFLASNDMPAPVEELLDTFAMHLRGLSETEIDNILSLAVSDDGQLDASDLPMVLRQKQQMIKKSGILEMVTVKETVEDIGGLQNLKDWLRTKAQIFRDVRRAKEFGVDIPKGVLIAGMPGCGKSLTAKAAASMFAVPLLRMDMGRLMGKYVGESEANMRRALQLTEASSPCVLWIDELEKAFAGAGAQGGSSEVTTRLFGSFLTWMQEKDSLAFVVATANNISHLPPELMRKGRFDEIFYVDFPNQSEREKIISLHIGKRRNSDLAKIDVPALARKMEGYCGADIESVVRDGIEAAFVAGKSHVTTEDLQAAIGRTHPISETMKDAIEEMDKTYKSKKFTNASREE</sequence>
<comment type="caution">
    <text evidence="6">The sequence shown here is derived from an EMBL/GenBank/DDBJ whole genome shotgun (WGS) entry which is preliminary data.</text>
</comment>
<name>A0ABP3CI59_9FIRM</name>
<dbReference type="Pfam" id="PF17862">
    <property type="entry name" value="AAA_lid_3"/>
    <property type="match status" value="1"/>
</dbReference>
<evidence type="ECO:0000259" key="5">
    <source>
        <dbReference type="SMART" id="SM00382"/>
    </source>
</evidence>
<dbReference type="PANTHER" id="PTHR42960:SF1">
    <property type="entry name" value="YCF46 PROTEIN"/>
    <property type="match status" value="1"/>
</dbReference>
<dbReference type="EMBL" id="BAAACR010000002">
    <property type="protein sequence ID" value="GAA0204209.1"/>
    <property type="molecule type" value="Genomic_DNA"/>
</dbReference>
<evidence type="ECO:0000313" key="7">
    <source>
        <dbReference type="Proteomes" id="UP001500399"/>
    </source>
</evidence>
<proteinExistence type="inferred from homology"/>
<dbReference type="Proteomes" id="UP001500399">
    <property type="component" value="Unassembled WGS sequence"/>
</dbReference>
<comment type="similarity">
    <text evidence="3">Belongs to the AAA ATPase family. Highly divergent.</text>
</comment>
<protein>
    <recommendedName>
        <fullName evidence="4">Uncharacterized AAA domain-containing protein ycf46</fullName>
    </recommendedName>
</protein>
<dbReference type="Gene3D" id="1.10.8.60">
    <property type="match status" value="1"/>
</dbReference>
<evidence type="ECO:0000256" key="3">
    <source>
        <dbReference type="ARBA" id="ARBA00038088"/>
    </source>
</evidence>
<reference evidence="7" key="1">
    <citation type="journal article" date="2019" name="Int. J. Syst. Evol. Microbiol.">
        <title>The Global Catalogue of Microorganisms (GCM) 10K type strain sequencing project: providing services to taxonomists for standard genome sequencing and annotation.</title>
        <authorList>
            <consortium name="The Broad Institute Genomics Platform"/>
            <consortium name="The Broad Institute Genome Sequencing Center for Infectious Disease"/>
            <person name="Wu L."/>
            <person name="Ma J."/>
        </authorList>
    </citation>
    <scope>NUCLEOTIDE SEQUENCE [LARGE SCALE GENOMIC DNA]</scope>
    <source>
        <strain evidence="7">JCM 8542</strain>
    </source>
</reference>
<evidence type="ECO:0000313" key="6">
    <source>
        <dbReference type="EMBL" id="GAA0204209.1"/>
    </source>
</evidence>
<feature type="domain" description="AAA+ ATPase" evidence="5">
    <location>
        <begin position="266"/>
        <end position="402"/>
    </location>
</feature>
<accession>A0ABP3CI59</accession>
<keyword evidence="1" id="KW-0547">Nucleotide-binding</keyword>
<dbReference type="RefSeq" id="WP_304987829.1">
    <property type="nucleotide sequence ID" value="NZ_BAAACR010000002.1"/>
</dbReference>
<dbReference type="InterPro" id="IPR003593">
    <property type="entry name" value="AAA+_ATPase"/>
</dbReference>
<evidence type="ECO:0000256" key="4">
    <source>
        <dbReference type="ARBA" id="ARBA00040480"/>
    </source>
</evidence>
<dbReference type="InterPro" id="IPR041569">
    <property type="entry name" value="AAA_lid_3"/>
</dbReference>
<keyword evidence="7" id="KW-1185">Reference proteome</keyword>
<dbReference type="InterPro" id="IPR052381">
    <property type="entry name" value="AAA_domain_protein"/>
</dbReference>